<organism evidence="1">
    <name type="scientific">bioreactor metagenome</name>
    <dbReference type="NCBI Taxonomy" id="1076179"/>
    <lineage>
        <taxon>unclassified sequences</taxon>
        <taxon>metagenomes</taxon>
        <taxon>ecological metagenomes</taxon>
    </lineage>
</organism>
<proteinExistence type="predicted"/>
<protein>
    <submittedName>
        <fullName evidence="1">Uncharacterized protein</fullName>
    </submittedName>
</protein>
<sequence>MLDLGVVEVCLALFLCLAEHDGQVCGIQEDVKGDGLVLDELDEDIPAGNIAGVHPVIIAPDIAAKQLIVFLRIASDQQGKLPALDCQTRSLELFLLLG</sequence>
<dbReference type="EMBL" id="VSSQ01135036">
    <property type="protein sequence ID" value="MPN60141.1"/>
    <property type="molecule type" value="Genomic_DNA"/>
</dbReference>
<comment type="caution">
    <text evidence="1">The sequence shown here is derived from an EMBL/GenBank/DDBJ whole genome shotgun (WGS) entry which is preliminary data.</text>
</comment>
<evidence type="ECO:0000313" key="1">
    <source>
        <dbReference type="EMBL" id="MPN60141.1"/>
    </source>
</evidence>
<name>A0A645J945_9ZZZZ</name>
<dbReference type="AlphaFoldDB" id="A0A645J945"/>
<accession>A0A645J945</accession>
<gene>
    <name evidence="1" type="ORF">SDC9_207866</name>
</gene>
<reference evidence="1" key="1">
    <citation type="submission" date="2019-08" db="EMBL/GenBank/DDBJ databases">
        <authorList>
            <person name="Kucharzyk K."/>
            <person name="Murdoch R.W."/>
            <person name="Higgins S."/>
            <person name="Loffler F."/>
        </authorList>
    </citation>
    <scope>NUCLEOTIDE SEQUENCE</scope>
</reference>